<organism evidence="3 4">
    <name type="scientific">Leptospira interrogans str. 2006001854</name>
    <dbReference type="NCBI Taxonomy" id="1001590"/>
    <lineage>
        <taxon>Bacteria</taxon>
        <taxon>Pseudomonadati</taxon>
        <taxon>Spirochaetota</taxon>
        <taxon>Spirochaetia</taxon>
        <taxon>Leptospirales</taxon>
        <taxon>Leptospiraceae</taxon>
        <taxon>Leptospira</taxon>
    </lineage>
</organism>
<sequence length="79" mass="8636">MSRADEGKNFDLVNIDCTVIGERPKIAPLKDRITKSLSNLLNLPLDCISVKATTTEKMGALGRQEGIGTFCSILLEKRS</sequence>
<feature type="domain" description="2-C-methyl-D-erythritol 2,4-cyclodiphosphate synthase" evidence="2">
    <location>
        <begin position="7"/>
        <end position="75"/>
    </location>
</feature>
<dbReference type="Proteomes" id="UP000012128">
    <property type="component" value="Unassembled WGS sequence"/>
</dbReference>
<accession>M6GX40</accession>
<evidence type="ECO:0000259" key="2">
    <source>
        <dbReference type="Pfam" id="PF02542"/>
    </source>
</evidence>
<dbReference type="PANTHER" id="PTHR43181">
    <property type="entry name" value="2-C-METHYL-D-ERYTHRITOL 2,4-CYCLODIPHOSPHATE SYNTHASE, CHLOROPLASTIC"/>
    <property type="match status" value="1"/>
</dbReference>
<dbReference type="Pfam" id="PF02542">
    <property type="entry name" value="YgbB"/>
    <property type="match status" value="1"/>
</dbReference>
<reference evidence="3 4" key="1">
    <citation type="submission" date="2013-01" db="EMBL/GenBank/DDBJ databases">
        <authorList>
            <person name="Harkins D.M."/>
            <person name="Durkin A.S."/>
            <person name="Brinkac L.M."/>
            <person name="Haft D.H."/>
            <person name="Selengut J.D."/>
            <person name="Sanka R."/>
            <person name="DePew J."/>
            <person name="Purushe J."/>
            <person name="Hospenthal D.R."/>
            <person name="Murray C.K."/>
            <person name="Pimentel G."/>
            <person name="Wasfy M."/>
            <person name="Parker T."/>
            <person name="Miller R.S."/>
            <person name="Vinetz J.M."/>
            <person name="Sutton G.G."/>
            <person name="Nierman W.C."/>
            <person name="Fouts D.E."/>
        </authorList>
    </citation>
    <scope>NUCLEOTIDE SEQUENCE [LARGE SCALE GENOMIC DNA]</scope>
    <source>
        <strain evidence="3 4">2006001854</strain>
    </source>
</reference>
<dbReference type="PANTHER" id="PTHR43181:SF1">
    <property type="entry name" value="2-C-METHYL-D-ERYTHRITOL 2,4-CYCLODIPHOSPHATE SYNTHASE, CHLOROPLASTIC"/>
    <property type="match status" value="1"/>
</dbReference>
<evidence type="ECO:0000256" key="1">
    <source>
        <dbReference type="ARBA" id="ARBA00023229"/>
    </source>
</evidence>
<dbReference type="InterPro" id="IPR036571">
    <property type="entry name" value="MECDP_synthase_sf"/>
</dbReference>
<evidence type="ECO:0000313" key="4">
    <source>
        <dbReference type="Proteomes" id="UP000012128"/>
    </source>
</evidence>
<keyword evidence="1" id="KW-0414">Isoprene biosynthesis</keyword>
<dbReference type="Gene3D" id="3.30.1330.50">
    <property type="entry name" value="2-C-methyl-D-erythritol 2,4-cyclodiphosphate synthase"/>
    <property type="match status" value="1"/>
</dbReference>
<comment type="caution">
    <text evidence="3">The sequence shown here is derived from an EMBL/GenBank/DDBJ whole genome shotgun (WGS) entry which is preliminary data.</text>
</comment>
<proteinExistence type="predicted"/>
<dbReference type="AlphaFoldDB" id="M6GX40"/>
<name>M6GX40_LEPIR</name>
<dbReference type="SUPFAM" id="SSF69765">
    <property type="entry name" value="IpsF-like"/>
    <property type="match status" value="1"/>
</dbReference>
<dbReference type="GO" id="GO:0008685">
    <property type="term" value="F:2-C-methyl-D-erythritol 2,4-cyclodiphosphate synthase activity"/>
    <property type="evidence" value="ECO:0007669"/>
    <property type="project" value="InterPro"/>
</dbReference>
<dbReference type="InterPro" id="IPR003526">
    <property type="entry name" value="MECDP_synthase"/>
</dbReference>
<protein>
    <submittedName>
        <fullName evidence="3">YgbB-like family protein</fullName>
    </submittedName>
</protein>
<dbReference type="GO" id="GO:0016114">
    <property type="term" value="P:terpenoid biosynthetic process"/>
    <property type="evidence" value="ECO:0007669"/>
    <property type="project" value="InterPro"/>
</dbReference>
<evidence type="ECO:0000313" key="3">
    <source>
        <dbReference type="EMBL" id="EMM83476.1"/>
    </source>
</evidence>
<gene>
    <name evidence="3" type="ORF">LEP1GSC037_5584</name>
</gene>
<dbReference type="EMBL" id="AFLW02000063">
    <property type="protein sequence ID" value="EMM83476.1"/>
    <property type="molecule type" value="Genomic_DNA"/>
</dbReference>